<keyword evidence="1" id="KW-1277">Toxin-antitoxin system</keyword>
<protein>
    <submittedName>
        <fullName evidence="2">Type II toxin-antitoxin system RelE/ParE family toxin</fullName>
    </submittedName>
</protein>
<proteinExistence type="predicted"/>
<dbReference type="Proteomes" id="UP000253318">
    <property type="component" value="Unassembled WGS sequence"/>
</dbReference>
<organism evidence="2 3">
    <name type="scientific">Marinitenerispora sediminis</name>
    <dbReference type="NCBI Taxonomy" id="1931232"/>
    <lineage>
        <taxon>Bacteria</taxon>
        <taxon>Bacillati</taxon>
        <taxon>Actinomycetota</taxon>
        <taxon>Actinomycetes</taxon>
        <taxon>Streptosporangiales</taxon>
        <taxon>Nocardiopsidaceae</taxon>
        <taxon>Marinitenerispora</taxon>
    </lineage>
</organism>
<dbReference type="Pfam" id="PF05016">
    <property type="entry name" value="ParE_toxin"/>
    <property type="match status" value="1"/>
</dbReference>
<accession>A0A368T249</accession>
<gene>
    <name evidence="2" type="ORF">DEF24_18165</name>
</gene>
<reference evidence="2 3" key="1">
    <citation type="submission" date="2018-04" db="EMBL/GenBank/DDBJ databases">
        <title>Novel actinobacteria from marine sediment.</title>
        <authorList>
            <person name="Ng Z.Y."/>
            <person name="Tan G.Y.A."/>
        </authorList>
    </citation>
    <scope>NUCLEOTIDE SEQUENCE [LARGE SCALE GENOMIC DNA]</scope>
    <source>
        <strain evidence="2 3">TPS81</strain>
    </source>
</reference>
<dbReference type="AlphaFoldDB" id="A0A368T249"/>
<sequence>MAKLDKPVRTRVLAKIRGLADHPRPPGCVQLKGHPGLWRVEVGDHRIVYPVRDGQLLVLVLNAAHRSVSYRTSSCTSS</sequence>
<evidence type="ECO:0000313" key="2">
    <source>
        <dbReference type="EMBL" id="RCV55228.1"/>
    </source>
</evidence>
<dbReference type="InterPro" id="IPR007712">
    <property type="entry name" value="RelE/ParE_toxin"/>
</dbReference>
<dbReference type="SUPFAM" id="SSF143011">
    <property type="entry name" value="RelE-like"/>
    <property type="match status" value="1"/>
</dbReference>
<dbReference type="Gene3D" id="3.30.2310.20">
    <property type="entry name" value="RelE-like"/>
    <property type="match status" value="1"/>
</dbReference>
<evidence type="ECO:0000313" key="3">
    <source>
        <dbReference type="Proteomes" id="UP000253318"/>
    </source>
</evidence>
<dbReference type="InterPro" id="IPR035093">
    <property type="entry name" value="RelE/ParE_toxin_dom_sf"/>
</dbReference>
<evidence type="ECO:0000256" key="1">
    <source>
        <dbReference type="ARBA" id="ARBA00022649"/>
    </source>
</evidence>
<dbReference type="OrthoDB" id="5326046at2"/>
<dbReference type="EMBL" id="QEIN01000150">
    <property type="protein sequence ID" value="RCV55228.1"/>
    <property type="molecule type" value="Genomic_DNA"/>
</dbReference>
<keyword evidence="3" id="KW-1185">Reference proteome</keyword>
<comment type="caution">
    <text evidence="2">The sequence shown here is derived from an EMBL/GenBank/DDBJ whole genome shotgun (WGS) entry which is preliminary data.</text>
</comment>
<name>A0A368T249_9ACTN</name>